<dbReference type="PANTHER" id="PTHR45997">
    <property type="entry name" value="DNA LIGASE 4"/>
    <property type="match status" value="1"/>
</dbReference>
<dbReference type="GO" id="GO:0003910">
    <property type="term" value="F:DNA ligase (ATP) activity"/>
    <property type="evidence" value="ECO:0007669"/>
    <property type="project" value="InterPro"/>
</dbReference>
<dbReference type="GO" id="GO:0006297">
    <property type="term" value="P:nucleotide-excision repair, DNA gap filling"/>
    <property type="evidence" value="ECO:0007669"/>
    <property type="project" value="TreeGrafter"/>
</dbReference>
<sequence length="277" mass="30673">MPIPFALVCDLLDECHRLRLAQKPNAKVVADWFVNHRSLIDAQDADLAALLSTLLPEKRTDRVYCIRDASLERIVGRALMLGASRLAELARYKQPGLGLDLADCTERILTVTPNPSYSAKHQVSVEELDETLHGLASRIKWSSPAIRSSHASFSSRDRTDLEGVYRRLTIHVIQDAKGKLANSVCPVPLTNSMLASVSPRLGIKVGRQNWFKARSIKHCVSLGHGHMSVEKKLDGEYCQIHVNVTSRPPSIQIFSKSGKDSTEDRQALRGYAGEPST</sequence>
<gene>
    <name evidence="4" type="ORF">DCS_02664</name>
</gene>
<dbReference type="InParanoid" id="A0A151GWW3"/>
<protein>
    <recommendedName>
        <fullName evidence="3">DNA ligase ATP-dependent N-terminal domain-containing protein</fullName>
    </recommendedName>
</protein>
<dbReference type="GO" id="GO:0032807">
    <property type="term" value="C:DNA ligase IV complex"/>
    <property type="evidence" value="ECO:0007669"/>
    <property type="project" value="TreeGrafter"/>
</dbReference>
<dbReference type="InterPro" id="IPR036599">
    <property type="entry name" value="DNA_ligase_N_sf"/>
</dbReference>
<dbReference type="Gene3D" id="3.30.470.30">
    <property type="entry name" value="DNA ligase/mRNA capping enzyme"/>
    <property type="match status" value="1"/>
</dbReference>
<accession>A0A151GWW3</accession>
<comment type="caution">
    <text evidence="4">The sequence shown here is derived from an EMBL/GenBank/DDBJ whole genome shotgun (WGS) entry which is preliminary data.</text>
</comment>
<name>A0A151GWW3_DRECN</name>
<evidence type="ECO:0000256" key="1">
    <source>
        <dbReference type="ARBA" id="ARBA00022598"/>
    </source>
</evidence>
<dbReference type="PANTHER" id="PTHR45997:SF2">
    <property type="entry name" value="ATP DEPENDENT DNA LIGASE DOMAIN PROTEIN (AFU_ORTHOLOGUE AFUA_5G02430)"/>
    <property type="match status" value="1"/>
</dbReference>
<dbReference type="GO" id="GO:0003677">
    <property type="term" value="F:DNA binding"/>
    <property type="evidence" value="ECO:0007669"/>
    <property type="project" value="InterPro"/>
</dbReference>
<feature type="domain" description="DNA ligase ATP-dependent N-terminal" evidence="3">
    <location>
        <begin position="4"/>
        <end position="138"/>
    </location>
</feature>
<dbReference type="InterPro" id="IPR029710">
    <property type="entry name" value="LIG4"/>
</dbReference>
<dbReference type="Pfam" id="PF04675">
    <property type="entry name" value="DNA_ligase_A_N"/>
    <property type="match status" value="1"/>
</dbReference>
<dbReference type="AlphaFoldDB" id="A0A151GWW3"/>
<dbReference type="GeneID" id="63715307"/>
<dbReference type="STRING" id="98403.A0A151GWW3"/>
<evidence type="ECO:0000259" key="3">
    <source>
        <dbReference type="Pfam" id="PF04675"/>
    </source>
</evidence>
<dbReference type="InterPro" id="IPR012308">
    <property type="entry name" value="DNA_ligase_ATP-dep_N"/>
</dbReference>
<feature type="compositionally biased region" description="Basic and acidic residues" evidence="2">
    <location>
        <begin position="257"/>
        <end position="267"/>
    </location>
</feature>
<evidence type="ECO:0000256" key="2">
    <source>
        <dbReference type="SAM" id="MobiDB-lite"/>
    </source>
</evidence>
<dbReference type="Proteomes" id="UP000076580">
    <property type="component" value="Chromosome 01"/>
</dbReference>
<keyword evidence="5" id="KW-1185">Reference proteome</keyword>
<keyword evidence="1" id="KW-0436">Ligase</keyword>
<reference evidence="4 5" key="1">
    <citation type="journal article" date="2016" name="Sci. Rep.">
        <title>Insights into Adaptations to a Near-Obligate Nematode Endoparasitic Lifestyle from the Finished Genome of Drechmeria coniospora.</title>
        <authorList>
            <person name="Zhang L."/>
            <person name="Zhou Z."/>
            <person name="Guo Q."/>
            <person name="Fokkens L."/>
            <person name="Miskei M."/>
            <person name="Pocsi I."/>
            <person name="Zhang W."/>
            <person name="Chen M."/>
            <person name="Wang L."/>
            <person name="Sun Y."/>
            <person name="Donzelli B.G."/>
            <person name="Gibson D.M."/>
            <person name="Nelson D.R."/>
            <person name="Luo J.G."/>
            <person name="Rep M."/>
            <person name="Liu H."/>
            <person name="Yang S."/>
            <person name="Wang J."/>
            <person name="Krasnoff S.B."/>
            <person name="Xu Y."/>
            <person name="Molnar I."/>
            <person name="Lin M."/>
        </authorList>
    </citation>
    <scope>NUCLEOTIDE SEQUENCE [LARGE SCALE GENOMIC DNA]</scope>
    <source>
        <strain evidence="4 5">ARSEF 6962</strain>
    </source>
</reference>
<dbReference type="GO" id="GO:0005524">
    <property type="term" value="F:ATP binding"/>
    <property type="evidence" value="ECO:0007669"/>
    <property type="project" value="InterPro"/>
</dbReference>
<dbReference type="GO" id="GO:0006303">
    <property type="term" value="P:double-strand break repair via nonhomologous end joining"/>
    <property type="evidence" value="ECO:0007669"/>
    <property type="project" value="TreeGrafter"/>
</dbReference>
<evidence type="ECO:0000313" key="4">
    <source>
        <dbReference type="EMBL" id="KYK61522.1"/>
    </source>
</evidence>
<organism evidence="4 5">
    <name type="scientific">Drechmeria coniospora</name>
    <name type="common">Nematophagous fungus</name>
    <name type="synonym">Meria coniospora</name>
    <dbReference type="NCBI Taxonomy" id="98403"/>
    <lineage>
        <taxon>Eukaryota</taxon>
        <taxon>Fungi</taxon>
        <taxon>Dikarya</taxon>
        <taxon>Ascomycota</taxon>
        <taxon>Pezizomycotina</taxon>
        <taxon>Sordariomycetes</taxon>
        <taxon>Hypocreomycetidae</taxon>
        <taxon>Hypocreales</taxon>
        <taxon>Ophiocordycipitaceae</taxon>
        <taxon>Drechmeria</taxon>
    </lineage>
</organism>
<dbReference type="GO" id="GO:0006310">
    <property type="term" value="P:DNA recombination"/>
    <property type="evidence" value="ECO:0007669"/>
    <property type="project" value="InterPro"/>
</dbReference>
<evidence type="ECO:0000313" key="5">
    <source>
        <dbReference type="Proteomes" id="UP000076580"/>
    </source>
</evidence>
<dbReference type="SUPFAM" id="SSF56091">
    <property type="entry name" value="DNA ligase/mRNA capping enzyme, catalytic domain"/>
    <property type="match status" value="1"/>
</dbReference>
<dbReference type="Gene3D" id="1.10.3260.10">
    <property type="entry name" value="DNA ligase, ATP-dependent, N-terminal domain"/>
    <property type="match status" value="1"/>
</dbReference>
<feature type="region of interest" description="Disordered" evidence="2">
    <location>
        <begin position="251"/>
        <end position="277"/>
    </location>
</feature>
<dbReference type="EMBL" id="LAYC01000001">
    <property type="protein sequence ID" value="KYK61522.1"/>
    <property type="molecule type" value="Genomic_DNA"/>
</dbReference>
<dbReference type="RefSeq" id="XP_040660874.1">
    <property type="nucleotide sequence ID" value="XM_040799991.1"/>
</dbReference>
<proteinExistence type="predicted"/>